<evidence type="ECO:0000313" key="3">
    <source>
        <dbReference type="Proteomes" id="UP000048965"/>
    </source>
</evidence>
<sequence>MTRSANGSGRVTRRARRRRPLYGGPGLRRARVPDHRTCRSSTFRGHRTARFPTRCTPSLRPCRTPSLRTHPGLAPRLETSPDVRPHRLAPVRSLILPPRDRKPQDREREVGGAAGDRHQGVAQHTSGGRGVDVMPQFPAEGGVAVRAQRRGEAGLRDRARRSQDPLYGGHGRPAAGAATVRAPGSGLRGRPGLRPLRGLRTLGIPRPPPPPEQPHPPSLLPFSPLHQGGDL</sequence>
<keyword evidence="3" id="KW-1185">Reference proteome</keyword>
<evidence type="ECO:0000256" key="1">
    <source>
        <dbReference type="SAM" id="MobiDB-lite"/>
    </source>
</evidence>
<feature type="compositionally biased region" description="Basic and acidic residues" evidence="1">
    <location>
        <begin position="149"/>
        <end position="163"/>
    </location>
</feature>
<protein>
    <submittedName>
        <fullName evidence="2">Uncharacterized protein</fullName>
    </submittedName>
</protein>
<feature type="region of interest" description="Disordered" evidence="1">
    <location>
        <begin position="1"/>
        <end position="44"/>
    </location>
</feature>
<dbReference type="AlphaFoldDB" id="A0A0P4RE80"/>
<comment type="caution">
    <text evidence="2">The sequence shown here is derived from an EMBL/GenBank/DDBJ whole genome shotgun (WGS) entry which is preliminary data.</text>
</comment>
<reference evidence="3" key="1">
    <citation type="submission" date="2014-09" db="EMBL/GenBank/DDBJ databases">
        <title>Whole genome shotgun sequence of Streptomyces sp. NBRC 110027.</title>
        <authorList>
            <person name="Komaki H."/>
            <person name="Ichikawa N."/>
            <person name="Katano-Makiyama Y."/>
            <person name="Hosoyama A."/>
            <person name="Hashimoto M."/>
            <person name="Uohara A."/>
            <person name="Kitahashi Y."/>
            <person name="Ohji S."/>
            <person name="Kimura A."/>
            <person name="Yamazoe A."/>
            <person name="Igarashi Y."/>
            <person name="Fujita N."/>
        </authorList>
    </citation>
    <scope>NUCLEOTIDE SEQUENCE [LARGE SCALE GENOMIC DNA]</scope>
    <source>
        <strain evidence="3">NBRC 110027</strain>
    </source>
</reference>
<feature type="region of interest" description="Disordered" evidence="1">
    <location>
        <begin position="97"/>
        <end position="231"/>
    </location>
</feature>
<organism evidence="2 3">
    <name type="scientific">Streptomyces lydicamycinicus</name>
    <dbReference type="NCBI Taxonomy" id="1546107"/>
    <lineage>
        <taxon>Bacteria</taxon>
        <taxon>Bacillati</taxon>
        <taxon>Actinomycetota</taxon>
        <taxon>Actinomycetes</taxon>
        <taxon>Kitasatosporales</taxon>
        <taxon>Streptomycetaceae</taxon>
        <taxon>Streptomyces</taxon>
    </lineage>
</organism>
<accession>A0A0P4RE80</accession>
<gene>
    <name evidence="2" type="ORF">TPA0598_09_02500</name>
</gene>
<feature type="compositionally biased region" description="Basic residues" evidence="1">
    <location>
        <begin position="11"/>
        <end position="20"/>
    </location>
</feature>
<dbReference type="Proteomes" id="UP000048965">
    <property type="component" value="Unassembled WGS sequence"/>
</dbReference>
<feature type="compositionally biased region" description="Basic and acidic residues" evidence="1">
    <location>
        <begin position="98"/>
        <end position="119"/>
    </location>
</feature>
<feature type="compositionally biased region" description="Pro residues" evidence="1">
    <location>
        <begin position="205"/>
        <end position="219"/>
    </location>
</feature>
<evidence type="ECO:0000313" key="2">
    <source>
        <dbReference type="EMBL" id="GAO11959.1"/>
    </source>
</evidence>
<feature type="compositionally biased region" description="Low complexity" evidence="1">
    <location>
        <begin position="181"/>
        <end position="204"/>
    </location>
</feature>
<name>A0A0P4RE80_9ACTN</name>
<feature type="compositionally biased region" description="Low complexity" evidence="1">
    <location>
        <begin position="220"/>
        <end position="231"/>
    </location>
</feature>
<reference evidence="2 3" key="2">
    <citation type="journal article" date="2015" name="Stand. Genomic Sci.">
        <title>Draft genome sequence of marine-derived Streptomyces sp. TP-A0598, a producer of anti-MRSA antibiotic lydicamycins.</title>
        <authorList>
            <person name="Komaki H."/>
            <person name="Ichikawa N."/>
            <person name="Hosoyama A."/>
            <person name="Fujita N."/>
            <person name="Igarashi Y."/>
        </authorList>
    </citation>
    <scope>NUCLEOTIDE SEQUENCE [LARGE SCALE GENOMIC DNA]</scope>
    <source>
        <strain evidence="2 3">NBRC 110027</strain>
    </source>
</reference>
<proteinExistence type="predicted"/>
<feature type="region of interest" description="Disordered" evidence="1">
    <location>
        <begin position="62"/>
        <end position="83"/>
    </location>
</feature>
<dbReference type="EMBL" id="BBNO01000009">
    <property type="protein sequence ID" value="GAO11959.1"/>
    <property type="molecule type" value="Genomic_DNA"/>
</dbReference>